<keyword evidence="6 7" id="KW-0998">Cell outer membrane</keyword>
<dbReference type="PROSITE" id="PS52016">
    <property type="entry name" value="TONB_DEPENDENT_REC_3"/>
    <property type="match status" value="1"/>
</dbReference>
<name>A0A9X5E9U9_9CYAN</name>
<evidence type="ECO:0000313" key="8">
    <source>
        <dbReference type="EMBL" id="NHC37931.1"/>
    </source>
</evidence>
<evidence type="ECO:0000313" key="9">
    <source>
        <dbReference type="Proteomes" id="UP000031532"/>
    </source>
</evidence>
<evidence type="ECO:0000256" key="6">
    <source>
        <dbReference type="ARBA" id="ARBA00023237"/>
    </source>
</evidence>
<protein>
    <recommendedName>
        <fullName evidence="10">TonB-dependent receptor-like beta-barrel domain-containing protein</fullName>
    </recommendedName>
</protein>
<keyword evidence="2 7" id="KW-0813">Transport</keyword>
<evidence type="ECO:0000256" key="2">
    <source>
        <dbReference type="ARBA" id="ARBA00022448"/>
    </source>
</evidence>
<dbReference type="InterPro" id="IPR039426">
    <property type="entry name" value="TonB-dep_rcpt-like"/>
</dbReference>
<dbReference type="OrthoDB" id="503423at2"/>
<organism evidence="8 9">
    <name type="scientific">Scytonema millei VB511283</name>
    <dbReference type="NCBI Taxonomy" id="1245923"/>
    <lineage>
        <taxon>Bacteria</taxon>
        <taxon>Bacillati</taxon>
        <taxon>Cyanobacteriota</taxon>
        <taxon>Cyanophyceae</taxon>
        <taxon>Nostocales</taxon>
        <taxon>Scytonemataceae</taxon>
        <taxon>Scytonema</taxon>
    </lineage>
</organism>
<evidence type="ECO:0000256" key="4">
    <source>
        <dbReference type="ARBA" id="ARBA00022692"/>
    </source>
</evidence>
<keyword evidence="4 7" id="KW-0812">Transmembrane</keyword>
<dbReference type="AlphaFoldDB" id="A0A9X5E9U9"/>
<proteinExistence type="inferred from homology"/>
<evidence type="ECO:0008006" key="10">
    <source>
        <dbReference type="Google" id="ProtNLM"/>
    </source>
</evidence>
<keyword evidence="3 7" id="KW-1134">Transmembrane beta strand</keyword>
<gene>
    <name evidence="8" type="ORF">QH73_0025455</name>
</gene>
<reference evidence="8 9" key="1">
    <citation type="journal article" date="2015" name="Genome Announc.">
        <title>Draft Genome Sequence of the Terrestrial Cyanobacterium Scytonema millei VB511283, Isolated from Eastern India.</title>
        <authorList>
            <person name="Sen D."/>
            <person name="Chandrababunaidu M.M."/>
            <person name="Singh D."/>
            <person name="Sanghi N."/>
            <person name="Ghorai A."/>
            <person name="Mishra G.P."/>
            <person name="Madduluri M."/>
            <person name="Adhikary S.P."/>
            <person name="Tripathy S."/>
        </authorList>
    </citation>
    <scope>NUCLEOTIDE SEQUENCE [LARGE SCALE GENOMIC DNA]</scope>
    <source>
        <strain evidence="8 9">VB511283</strain>
    </source>
</reference>
<sequence length="46" mass="5520">MFYRHDNWRVGLNFKNLFDKKYYESQGDWIRSGAPFTVLGTVSVEF</sequence>
<dbReference type="EMBL" id="JTJC03000013">
    <property type="protein sequence ID" value="NHC37931.1"/>
    <property type="molecule type" value="Genomic_DNA"/>
</dbReference>
<comment type="similarity">
    <text evidence="7">Belongs to the TonB-dependent receptor family.</text>
</comment>
<evidence type="ECO:0000256" key="5">
    <source>
        <dbReference type="ARBA" id="ARBA00023136"/>
    </source>
</evidence>
<evidence type="ECO:0000256" key="3">
    <source>
        <dbReference type="ARBA" id="ARBA00022452"/>
    </source>
</evidence>
<dbReference type="InterPro" id="IPR036942">
    <property type="entry name" value="Beta-barrel_TonB_sf"/>
</dbReference>
<keyword evidence="9" id="KW-1185">Reference proteome</keyword>
<dbReference type="Proteomes" id="UP000031532">
    <property type="component" value="Unassembled WGS sequence"/>
</dbReference>
<dbReference type="Gene3D" id="2.40.170.20">
    <property type="entry name" value="TonB-dependent receptor, beta-barrel domain"/>
    <property type="match status" value="1"/>
</dbReference>
<accession>A0A9X5E9U9</accession>
<dbReference type="SUPFAM" id="SSF56935">
    <property type="entry name" value="Porins"/>
    <property type="match status" value="1"/>
</dbReference>
<comment type="subcellular location">
    <subcellularLocation>
        <location evidence="1 7">Cell outer membrane</location>
        <topology evidence="1 7">Multi-pass membrane protein</topology>
    </subcellularLocation>
</comment>
<dbReference type="GO" id="GO:0009279">
    <property type="term" value="C:cell outer membrane"/>
    <property type="evidence" value="ECO:0007669"/>
    <property type="project" value="UniProtKB-SubCell"/>
</dbReference>
<evidence type="ECO:0000256" key="1">
    <source>
        <dbReference type="ARBA" id="ARBA00004571"/>
    </source>
</evidence>
<evidence type="ECO:0000256" key="7">
    <source>
        <dbReference type="PROSITE-ProRule" id="PRU01360"/>
    </source>
</evidence>
<keyword evidence="5 7" id="KW-0472">Membrane</keyword>
<comment type="caution">
    <text evidence="8">The sequence shown here is derived from an EMBL/GenBank/DDBJ whole genome shotgun (WGS) entry which is preliminary data.</text>
</comment>